<evidence type="ECO:0000256" key="1">
    <source>
        <dbReference type="SAM" id="Phobius"/>
    </source>
</evidence>
<evidence type="ECO:0000313" key="2">
    <source>
        <dbReference type="EMBL" id="ORY35713.1"/>
    </source>
</evidence>
<protein>
    <submittedName>
        <fullName evidence="2">Uncharacterized protein</fullName>
    </submittedName>
</protein>
<proteinExistence type="predicted"/>
<dbReference type="AlphaFoldDB" id="A0A1Y2BLR4"/>
<keyword evidence="3" id="KW-1185">Reference proteome</keyword>
<comment type="caution">
    <text evidence="2">The sequence shown here is derived from an EMBL/GenBank/DDBJ whole genome shotgun (WGS) entry which is preliminary data.</text>
</comment>
<gene>
    <name evidence="2" type="ORF">BCR39DRAFT_29422</name>
</gene>
<dbReference type="EMBL" id="MCFC01000001">
    <property type="protein sequence ID" value="ORY35713.1"/>
    <property type="molecule type" value="Genomic_DNA"/>
</dbReference>
<sequence>MYWAVLGMILYLVRLYRVMAMCISCHLANIGLLSRYVHYLTFSPGTLTSYGFYSMLDVTASTDANYLSTVFLVLPCSSPPLFLLLHHLYFLHHLLSPFL</sequence>
<dbReference type="InParanoid" id="A0A1Y2BLR4"/>
<keyword evidence="1" id="KW-1133">Transmembrane helix</keyword>
<evidence type="ECO:0000313" key="3">
    <source>
        <dbReference type="Proteomes" id="UP000193986"/>
    </source>
</evidence>
<organism evidence="2 3">
    <name type="scientific">Naematelia encephala</name>
    <dbReference type="NCBI Taxonomy" id="71784"/>
    <lineage>
        <taxon>Eukaryota</taxon>
        <taxon>Fungi</taxon>
        <taxon>Dikarya</taxon>
        <taxon>Basidiomycota</taxon>
        <taxon>Agaricomycotina</taxon>
        <taxon>Tremellomycetes</taxon>
        <taxon>Tremellales</taxon>
        <taxon>Naemateliaceae</taxon>
        <taxon>Naematelia</taxon>
    </lineage>
</organism>
<accession>A0A1Y2BLR4</accession>
<dbReference type="Proteomes" id="UP000193986">
    <property type="component" value="Unassembled WGS sequence"/>
</dbReference>
<name>A0A1Y2BLR4_9TREE</name>
<reference evidence="2 3" key="1">
    <citation type="submission" date="2016-07" db="EMBL/GenBank/DDBJ databases">
        <title>Pervasive Adenine N6-methylation of Active Genes in Fungi.</title>
        <authorList>
            <consortium name="DOE Joint Genome Institute"/>
            <person name="Mondo S.J."/>
            <person name="Dannebaum R.O."/>
            <person name="Kuo R.C."/>
            <person name="Labutti K."/>
            <person name="Haridas S."/>
            <person name="Kuo A."/>
            <person name="Salamov A."/>
            <person name="Ahrendt S.R."/>
            <person name="Lipzen A."/>
            <person name="Sullivan W."/>
            <person name="Andreopoulos W.B."/>
            <person name="Clum A."/>
            <person name="Lindquist E."/>
            <person name="Daum C."/>
            <person name="Ramamoorthy G.K."/>
            <person name="Gryganskyi A."/>
            <person name="Culley D."/>
            <person name="Magnuson J.K."/>
            <person name="James T.Y."/>
            <person name="O'Malley M.A."/>
            <person name="Stajich J.E."/>
            <person name="Spatafora J.W."/>
            <person name="Visel A."/>
            <person name="Grigoriev I.V."/>
        </authorList>
    </citation>
    <scope>NUCLEOTIDE SEQUENCE [LARGE SCALE GENOMIC DNA]</scope>
    <source>
        <strain evidence="2 3">68-887.2</strain>
    </source>
</reference>
<feature type="transmembrane region" description="Helical" evidence="1">
    <location>
        <begin position="65"/>
        <end position="89"/>
    </location>
</feature>
<keyword evidence="1" id="KW-0812">Transmembrane</keyword>
<keyword evidence="1" id="KW-0472">Membrane</keyword>